<gene>
    <name evidence="1" type="ORF">V1525DRAFT_411994</name>
</gene>
<protein>
    <submittedName>
        <fullName evidence="1">Uncharacterized protein</fullName>
    </submittedName>
</protein>
<name>A0ACC3ST34_LIPKO</name>
<keyword evidence="2" id="KW-1185">Reference proteome</keyword>
<reference evidence="2" key="1">
    <citation type="journal article" date="2024" name="Front. Bioeng. Biotechnol.">
        <title>Genome-scale model development and genomic sequencing of the oleaginous clade Lipomyces.</title>
        <authorList>
            <person name="Czajka J.J."/>
            <person name="Han Y."/>
            <person name="Kim J."/>
            <person name="Mondo S.J."/>
            <person name="Hofstad B.A."/>
            <person name="Robles A."/>
            <person name="Haridas S."/>
            <person name="Riley R."/>
            <person name="LaButti K."/>
            <person name="Pangilinan J."/>
            <person name="Andreopoulos W."/>
            <person name="Lipzen A."/>
            <person name="Yan J."/>
            <person name="Wang M."/>
            <person name="Ng V."/>
            <person name="Grigoriev I.V."/>
            <person name="Spatafora J.W."/>
            <person name="Magnuson J.K."/>
            <person name="Baker S.E."/>
            <person name="Pomraning K.R."/>
        </authorList>
    </citation>
    <scope>NUCLEOTIDE SEQUENCE [LARGE SCALE GENOMIC DNA]</scope>
    <source>
        <strain evidence="2">CBS 7786</strain>
    </source>
</reference>
<evidence type="ECO:0000313" key="1">
    <source>
        <dbReference type="EMBL" id="KAK9234783.1"/>
    </source>
</evidence>
<proteinExistence type="predicted"/>
<dbReference type="EMBL" id="MU971449">
    <property type="protein sequence ID" value="KAK9234783.1"/>
    <property type="molecule type" value="Genomic_DNA"/>
</dbReference>
<accession>A0ACC3ST34</accession>
<evidence type="ECO:0000313" key="2">
    <source>
        <dbReference type="Proteomes" id="UP001433508"/>
    </source>
</evidence>
<sequence length="154" mass="17638">MTVEADASKAQKRRHERLEDIFIKVEETQKIKRQIAEENILRGAINKRAFYEALVQLITQRDLPYVCVEWPELQAVLSVCNYTVENILITNRQLFQSSLMAHSKSIKTSLKPNLEPLYPAFTSQSMSGHHRIGTAFLPYALILLTPTQSDLPKL</sequence>
<dbReference type="Proteomes" id="UP001433508">
    <property type="component" value="Unassembled WGS sequence"/>
</dbReference>
<organism evidence="1 2">
    <name type="scientific">Lipomyces kononenkoae</name>
    <name type="common">Yeast</name>
    <dbReference type="NCBI Taxonomy" id="34357"/>
    <lineage>
        <taxon>Eukaryota</taxon>
        <taxon>Fungi</taxon>
        <taxon>Dikarya</taxon>
        <taxon>Ascomycota</taxon>
        <taxon>Saccharomycotina</taxon>
        <taxon>Lipomycetes</taxon>
        <taxon>Lipomycetales</taxon>
        <taxon>Lipomycetaceae</taxon>
        <taxon>Lipomyces</taxon>
    </lineage>
</organism>
<comment type="caution">
    <text evidence="1">The sequence shown here is derived from an EMBL/GenBank/DDBJ whole genome shotgun (WGS) entry which is preliminary data.</text>
</comment>